<gene>
    <name evidence="2" type="ORF">M513_10664</name>
</gene>
<feature type="region of interest" description="Disordered" evidence="1">
    <location>
        <begin position="77"/>
        <end position="96"/>
    </location>
</feature>
<reference evidence="2 3" key="1">
    <citation type="journal article" date="2014" name="Nat. Genet.">
        <title>Genome and transcriptome of the porcine whipworm Trichuris suis.</title>
        <authorList>
            <person name="Jex A.R."/>
            <person name="Nejsum P."/>
            <person name="Schwarz E.M."/>
            <person name="Hu L."/>
            <person name="Young N.D."/>
            <person name="Hall R.S."/>
            <person name="Korhonen P.K."/>
            <person name="Liao S."/>
            <person name="Thamsborg S."/>
            <person name="Xia J."/>
            <person name="Xu P."/>
            <person name="Wang S."/>
            <person name="Scheerlinck J.P."/>
            <person name="Hofmann A."/>
            <person name="Sternberg P.W."/>
            <person name="Wang J."/>
            <person name="Gasser R.B."/>
        </authorList>
    </citation>
    <scope>NUCLEOTIDE SEQUENCE [LARGE SCALE GENOMIC DNA]</scope>
    <source>
        <strain evidence="2">DCEP-RM93M</strain>
    </source>
</reference>
<evidence type="ECO:0000313" key="3">
    <source>
        <dbReference type="Proteomes" id="UP000030764"/>
    </source>
</evidence>
<dbReference type="Proteomes" id="UP000030764">
    <property type="component" value="Unassembled WGS sequence"/>
</dbReference>
<evidence type="ECO:0000313" key="2">
    <source>
        <dbReference type="EMBL" id="KFD48446.1"/>
    </source>
</evidence>
<sequence>MEETVTAPAIVEGAVKRSFSDEDLSTTALRQELDFCHKETKQAPYIRQNTNMNRNDGVGVSDIWSELAFLSGCCTPTADQPNALPQRSARQYGRDQ</sequence>
<protein>
    <submittedName>
        <fullName evidence="2">Uncharacterized protein</fullName>
    </submittedName>
</protein>
<accession>A0A085LU00</accession>
<feature type="compositionally biased region" description="Polar residues" evidence="1">
    <location>
        <begin position="77"/>
        <end position="89"/>
    </location>
</feature>
<proteinExistence type="predicted"/>
<evidence type="ECO:0000256" key="1">
    <source>
        <dbReference type="SAM" id="MobiDB-lite"/>
    </source>
</evidence>
<name>A0A085LU00_9BILA</name>
<keyword evidence="3" id="KW-1185">Reference proteome</keyword>
<dbReference type="EMBL" id="KL363293">
    <property type="protein sequence ID" value="KFD48446.1"/>
    <property type="molecule type" value="Genomic_DNA"/>
</dbReference>
<organism evidence="2 3">
    <name type="scientific">Trichuris suis</name>
    <name type="common">pig whipworm</name>
    <dbReference type="NCBI Taxonomy" id="68888"/>
    <lineage>
        <taxon>Eukaryota</taxon>
        <taxon>Metazoa</taxon>
        <taxon>Ecdysozoa</taxon>
        <taxon>Nematoda</taxon>
        <taxon>Enoplea</taxon>
        <taxon>Dorylaimia</taxon>
        <taxon>Trichinellida</taxon>
        <taxon>Trichuridae</taxon>
        <taxon>Trichuris</taxon>
    </lineage>
</organism>
<dbReference type="AlphaFoldDB" id="A0A085LU00"/>